<sequence>MKVLFLTVLSVLSAAGLGRQFNLNFSPGSKDLVQVPEKDLVEYHPPHHHAQSPGSKVAPYIISADQGACGFKYNATDFVGCLSPGWAKENCGKIINVRNPATSKNVDVIFGDTCTSEPSKGDPSASTTQKAFTCGDIALSEAAYKWIGGDVQQGTISNQLLWYFKTCECLAEQLSSSPGI</sequence>
<protein>
    <submittedName>
        <fullName evidence="2">Uncharacterized protein</fullName>
    </submittedName>
</protein>
<organism evidence="2 3">
    <name type="scientific">Tilletia horrida</name>
    <dbReference type="NCBI Taxonomy" id="155126"/>
    <lineage>
        <taxon>Eukaryota</taxon>
        <taxon>Fungi</taxon>
        <taxon>Dikarya</taxon>
        <taxon>Basidiomycota</taxon>
        <taxon>Ustilaginomycotina</taxon>
        <taxon>Exobasidiomycetes</taxon>
        <taxon>Tilletiales</taxon>
        <taxon>Tilletiaceae</taxon>
        <taxon>Tilletia</taxon>
    </lineage>
</organism>
<comment type="caution">
    <text evidence="2">The sequence shown here is derived from an EMBL/GenBank/DDBJ whole genome shotgun (WGS) entry which is preliminary data.</text>
</comment>
<dbReference type="EMBL" id="JAPDMZ010000057">
    <property type="protein sequence ID" value="KAK0552890.1"/>
    <property type="molecule type" value="Genomic_DNA"/>
</dbReference>
<evidence type="ECO:0000313" key="3">
    <source>
        <dbReference type="Proteomes" id="UP001176517"/>
    </source>
</evidence>
<proteinExistence type="predicted"/>
<keyword evidence="1" id="KW-0732">Signal</keyword>
<dbReference type="SUPFAM" id="SSF50685">
    <property type="entry name" value="Barwin-like endoglucanases"/>
    <property type="match status" value="1"/>
</dbReference>
<name>A0AAN6JSD9_9BASI</name>
<feature type="chain" id="PRO_5042941281" evidence="1">
    <location>
        <begin position="19"/>
        <end position="180"/>
    </location>
</feature>
<evidence type="ECO:0000313" key="2">
    <source>
        <dbReference type="EMBL" id="KAK0552890.1"/>
    </source>
</evidence>
<accession>A0AAN6JSD9</accession>
<dbReference type="Gene3D" id="2.40.40.10">
    <property type="entry name" value="RlpA-like domain"/>
    <property type="match status" value="1"/>
</dbReference>
<feature type="signal peptide" evidence="1">
    <location>
        <begin position="1"/>
        <end position="18"/>
    </location>
</feature>
<dbReference type="Proteomes" id="UP001176517">
    <property type="component" value="Unassembled WGS sequence"/>
</dbReference>
<dbReference type="AlphaFoldDB" id="A0AAN6JSD9"/>
<dbReference type="CDD" id="cd22191">
    <property type="entry name" value="DPBB_RlpA_EXP_N-like"/>
    <property type="match status" value="1"/>
</dbReference>
<gene>
    <name evidence="2" type="ORF">OC846_002728</name>
</gene>
<evidence type="ECO:0000256" key="1">
    <source>
        <dbReference type="SAM" id="SignalP"/>
    </source>
</evidence>
<reference evidence="2" key="1">
    <citation type="journal article" date="2023" name="PhytoFront">
        <title>Draft Genome Resources of Seven Strains of Tilletia horrida, Causal Agent of Kernel Smut of Rice.</title>
        <authorList>
            <person name="Khanal S."/>
            <person name="Antony Babu S."/>
            <person name="Zhou X.G."/>
        </authorList>
    </citation>
    <scope>NUCLEOTIDE SEQUENCE</scope>
    <source>
        <strain evidence="2">TX6</strain>
    </source>
</reference>
<keyword evidence="3" id="KW-1185">Reference proteome</keyword>
<dbReference type="InterPro" id="IPR036908">
    <property type="entry name" value="RlpA-like_sf"/>
</dbReference>